<evidence type="ECO:0000256" key="1">
    <source>
        <dbReference type="SAM" id="MobiDB-lite"/>
    </source>
</evidence>
<feature type="compositionally biased region" description="Polar residues" evidence="1">
    <location>
        <begin position="295"/>
        <end position="310"/>
    </location>
</feature>
<dbReference type="AlphaFoldDB" id="A0AAD8WG02"/>
<evidence type="ECO:0000259" key="2">
    <source>
        <dbReference type="Pfam" id="PF12090"/>
    </source>
</evidence>
<gene>
    <name evidence="3" type="ORF">QYE76_049366</name>
</gene>
<dbReference type="PANTHER" id="PTHR13526:SF20">
    <property type="entry name" value="OS01G0117800 PROTEIN"/>
    <property type="match status" value="1"/>
</dbReference>
<feature type="region of interest" description="Disordered" evidence="1">
    <location>
        <begin position="625"/>
        <end position="660"/>
    </location>
</feature>
<dbReference type="InterPro" id="IPR046468">
    <property type="entry name" value="Spt20-like_SEP"/>
</dbReference>
<sequence>MVVSFKVSRRGRRFYPPPPASTSAAADPPPPAASPYGPPLPPSPPWHAAAAGPGFDSGAAVRSGVLGGNGADPADSDLEPSFALNLFPDGYTVGGLDKGMLVFLIGDDSEKKPYTRASTALLSDIEYGCLPQDILHGVPCKFRNGIVVCEVRDYRPFLSNGGDSSGYDFPKMNRVALRLGTECVIKDLSLIADPSWTYHHQLIAESTIINSLQPRLNLDPTPCLEKLCNSVKKIDLGLNKGRQRTKDTSLLSSSADPPEKCKPKECGTCEDVAVCIEKSALQVFPARIFCSSPVNCSSSAQVNNPKSTVMSDPEETIQRSATLRNSSALCDRKQSASGSPAPDHSLQNHEQQVELAIVQVDHKNGQSPRETVLSQKRKQSLNLPRERRPSNKSARMSFQSPKGQFQKSIGTSNKERLKLGSPKEPPVEVKVDQTIGKKGMRVQQQKTFSAIPTNRLSPSLNRNDPCLEKFPEKVKQGSQKEQLIEVKVDQMIGKKDTRGHEQKPFSVIPSNQPLPSLSRNSPCSHKFSEKVKVVSQKGLPVEVKVDQIICKKDMREQKNESLSMLQTNHPHPSLNRNSLHAENIPVKVHSSHITMNERHLASIVNLGSHSASGIEVSAMTPVSSCDASSGKVAAGPNEDKASTEPKPTTLKRGVPGTSPISLNQQASFKEKCQKQADILDRRLFEDGGLVEPGVADSTASRFGISPDIELCIRHPLYNIEPDIEKILSEVILITQRHALNGNASKVEGVETLRPSSSCSPSHFFRYGSAGGSPYMREETISCHPTTGTKNTRNIGRYVFHRVQYFCRGIIDQSHYILCLRESESPEDHQIAVVMISGDEHIHIATLPTYDQARKLVDQFILLMKRDGYALCNSKVCNGFSVPRQQSGDVSQLGYLTGEHSQYQGFSPCVAKSVVINECQDTSFSFQKRLQDVQGNVRQQGNQQWGLPDVHSNVLHQGSQQWGLPDVHSNVLHQGSQQCGLPDAQANVRQLGNTQQWRLPDAHANVRKQGCDQQWGLPGAQTNVSHQGSNQQWGLPGVHANVPHQGSNQQWNVSHQGSSQQWGLPGAQTNVVHQGSNQQWGLPSAHANVPHQGRQQWGLPDPHANLLPQGRHQWGMPDVHANALHQGSQQWVQPGQCPTMASVDTSHFLNPNYPAEQQYNSRVPGGVCSMDQHQHHYLQNRHPGSSDRYATSMNTGFCDQWHQTPPQQLSSRTHQWGFQDFGRQTNSMPQMHAGRGMRLSVPHPVGSPQMSSPTTGSDVSVTSFLVPPSYPYLPHGNGIC</sequence>
<dbReference type="GO" id="GO:0006357">
    <property type="term" value="P:regulation of transcription by RNA polymerase II"/>
    <property type="evidence" value="ECO:0007669"/>
    <property type="project" value="TreeGrafter"/>
</dbReference>
<dbReference type="PANTHER" id="PTHR13526">
    <property type="entry name" value="TRANSCRIPTION FACTOR SPT20 HOMOLOG"/>
    <property type="match status" value="1"/>
</dbReference>
<dbReference type="GO" id="GO:0003712">
    <property type="term" value="F:transcription coregulator activity"/>
    <property type="evidence" value="ECO:0007669"/>
    <property type="project" value="InterPro"/>
</dbReference>
<comment type="caution">
    <text evidence="3">The sequence shown here is derived from an EMBL/GenBank/DDBJ whole genome shotgun (WGS) entry which is preliminary data.</text>
</comment>
<evidence type="ECO:0000313" key="4">
    <source>
        <dbReference type="Proteomes" id="UP001231189"/>
    </source>
</evidence>
<feature type="compositionally biased region" description="Polar residues" evidence="1">
    <location>
        <begin position="318"/>
        <end position="328"/>
    </location>
</feature>
<feature type="compositionally biased region" description="Pro residues" evidence="1">
    <location>
        <begin position="27"/>
        <end position="45"/>
    </location>
</feature>
<feature type="domain" description="Spt20-like SEP" evidence="2">
    <location>
        <begin position="78"/>
        <end position="226"/>
    </location>
</feature>
<dbReference type="Pfam" id="PF12090">
    <property type="entry name" value="Spt20_SEP"/>
    <property type="match status" value="1"/>
</dbReference>
<feature type="region of interest" description="Disordered" evidence="1">
    <location>
        <begin position="497"/>
        <end position="523"/>
    </location>
</feature>
<protein>
    <recommendedName>
        <fullName evidence="2">Spt20-like SEP domain-containing protein</fullName>
    </recommendedName>
</protein>
<feature type="region of interest" description="Disordered" evidence="1">
    <location>
        <begin position="1"/>
        <end position="52"/>
    </location>
</feature>
<dbReference type="InterPro" id="IPR021950">
    <property type="entry name" value="Spt20"/>
</dbReference>
<feature type="compositionally biased region" description="Polar residues" evidence="1">
    <location>
        <begin position="391"/>
        <end position="412"/>
    </location>
</feature>
<reference evidence="3" key="1">
    <citation type="submission" date="2023-07" db="EMBL/GenBank/DDBJ databases">
        <title>A chromosome-level genome assembly of Lolium multiflorum.</title>
        <authorList>
            <person name="Chen Y."/>
            <person name="Copetti D."/>
            <person name="Kolliker R."/>
            <person name="Studer B."/>
        </authorList>
    </citation>
    <scope>NUCLEOTIDE SEQUENCE</scope>
    <source>
        <strain evidence="3">02402/16</strain>
        <tissue evidence="3">Leaf</tissue>
    </source>
</reference>
<organism evidence="3 4">
    <name type="scientific">Lolium multiflorum</name>
    <name type="common">Italian ryegrass</name>
    <name type="synonym">Lolium perenne subsp. multiflorum</name>
    <dbReference type="NCBI Taxonomy" id="4521"/>
    <lineage>
        <taxon>Eukaryota</taxon>
        <taxon>Viridiplantae</taxon>
        <taxon>Streptophyta</taxon>
        <taxon>Embryophyta</taxon>
        <taxon>Tracheophyta</taxon>
        <taxon>Spermatophyta</taxon>
        <taxon>Magnoliopsida</taxon>
        <taxon>Liliopsida</taxon>
        <taxon>Poales</taxon>
        <taxon>Poaceae</taxon>
        <taxon>BOP clade</taxon>
        <taxon>Pooideae</taxon>
        <taxon>Poodae</taxon>
        <taxon>Poeae</taxon>
        <taxon>Poeae Chloroplast Group 2 (Poeae type)</taxon>
        <taxon>Loliodinae</taxon>
        <taxon>Loliinae</taxon>
        <taxon>Lolium</taxon>
    </lineage>
</organism>
<accession>A0AAD8WG02</accession>
<evidence type="ECO:0000313" key="3">
    <source>
        <dbReference type="EMBL" id="KAK1661207.1"/>
    </source>
</evidence>
<keyword evidence="4" id="KW-1185">Reference proteome</keyword>
<name>A0AAD8WG02_LOLMU</name>
<proteinExistence type="predicted"/>
<feature type="region of interest" description="Disordered" evidence="1">
    <location>
        <begin position="295"/>
        <end position="348"/>
    </location>
</feature>
<dbReference type="Proteomes" id="UP001231189">
    <property type="component" value="Unassembled WGS sequence"/>
</dbReference>
<feature type="compositionally biased region" description="Polar residues" evidence="1">
    <location>
        <begin position="508"/>
        <end position="523"/>
    </location>
</feature>
<dbReference type="EMBL" id="JAUUTY010000003">
    <property type="protein sequence ID" value="KAK1661207.1"/>
    <property type="molecule type" value="Genomic_DNA"/>
</dbReference>
<feature type="region of interest" description="Disordered" evidence="1">
    <location>
        <begin position="364"/>
        <end position="429"/>
    </location>
</feature>
<feature type="compositionally biased region" description="Polar residues" evidence="1">
    <location>
        <begin position="365"/>
        <end position="374"/>
    </location>
</feature>
<dbReference type="GO" id="GO:0000124">
    <property type="term" value="C:SAGA complex"/>
    <property type="evidence" value="ECO:0007669"/>
    <property type="project" value="InterPro"/>
</dbReference>